<dbReference type="EMBL" id="CAXAMM010008080">
    <property type="protein sequence ID" value="CAK9016268.1"/>
    <property type="molecule type" value="Genomic_DNA"/>
</dbReference>
<reference evidence="1 2" key="1">
    <citation type="submission" date="2024-02" db="EMBL/GenBank/DDBJ databases">
        <authorList>
            <person name="Chen Y."/>
            <person name="Shah S."/>
            <person name="Dougan E. K."/>
            <person name="Thang M."/>
            <person name="Chan C."/>
        </authorList>
    </citation>
    <scope>NUCLEOTIDE SEQUENCE [LARGE SCALE GENOMIC DNA]</scope>
</reference>
<comment type="caution">
    <text evidence="1">The sequence shown here is derived from an EMBL/GenBank/DDBJ whole genome shotgun (WGS) entry which is preliminary data.</text>
</comment>
<accession>A0ABP0JPH2</accession>
<dbReference type="SUPFAM" id="SSF48452">
    <property type="entry name" value="TPR-like"/>
    <property type="match status" value="1"/>
</dbReference>
<evidence type="ECO:0000313" key="1">
    <source>
        <dbReference type="EMBL" id="CAK9016268.1"/>
    </source>
</evidence>
<organism evidence="1 2">
    <name type="scientific">Durusdinium trenchii</name>
    <dbReference type="NCBI Taxonomy" id="1381693"/>
    <lineage>
        <taxon>Eukaryota</taxon>
        <taxon>Sar</taxon>
        <taxon>Alveolata</taxon>
        <taxon>Dinophyceae</taxon>
        <taxon>Suessiales</taxon>
        <taxon>Symbiodiniaceae</taxon>
        <taxon>Durusdinium</taxon>
    </lineage>
</organism>
<keyword evidence="2" id="KW-1185">Reference proteome</keyword>
<dbReference type="InterPro" id="IPR011990">
    <property type="entry name" value="TPR-like_helical_dom_sf"/>
</dbReference>
<dbReference type="SMART" id="SM00028">
    <property type="entry name" value="TPR"/>
    <property type="match status" value="3"/>
</dbReference>
<dbReference type="PANTHER" id="PTHR22904:SF523">
    <property type="entry name" value="STRESS-INDUCED-PHOSPHOPROTEIN 1"/>
    <property type="match status" value="1"/>
</dbReference>
<dbReference type="InterPro" id="IPR019734">
    <property type="entry name" value="TPR_rpt"/>
</dbReference>
<dbReference type="Proteomes" id="UP001642464">
    <property type="component" value="Unassembled WGS sequence"/>
</dbReference>
<dbReference type="PROSITE" id="PS50005">
    <property type="entry name" value="TPR"/>
    <property type="match status" value="1"/>
</dbReference>
<evidence type="ECO:0000313" key="2">
    <source>
        <dbReference type="Proteomes" id="UP001642464"/>
    </source>
</evidence>
<dbReference type="Pfam" id="PF13431">
    <property type="entry name" value="TPR_17"/>
    <property type="match status" value="1"/>
</dbReference>
<dbReference type="Gene3D" id="1.25.40.10">
    <property type="entry name" value="Tetratricopeptide repeat domain"/>
    <property type="match status" value="1"/>
</dbReference>
<proteinExistence type="predicted"/>
<gene>
    <name evidence="1" type="ORF">SCF082_LOCUS13108</name>
</gene>
<name>A0ABP0JPH2_9DINO</name>
<sequence>MARDEEGEEDVERKQEFLQFRRTLDGMRAKEEGQQSKADEMKSQGNQFFQLGLYSQASMMYSEALELQPQNTVLWNNRAMAYLKQEMFHEALEDADHSLSLDQSKENIKAYWRRAQALFDLDRFEDAEDAASAGIAVQASNQHLSRVRRKAREAMALRRLCDVKWVGTMENGVEKKYTFSKDGEMCMTVVGHDLKATFDLSVECTPQSMVVKMKPVFGSGGAPPPPVPYLYKFEDDDQELWLCHPVGSNDLPTKFEGPGFSRLRRSQEPVAENFGSEPLEQRCLRYMREFNDILPVIPPQLPERPSEEEVSQEILMMQKVTKLKQRYGHEVHQRAMELAKGTCLAEGSEVELAEGLRERLVARKVIPGDCQVRGPSETAPPVGAATLAPKAEELAVKKGSLDTLSTLVRKICCS</sequence>
<protein>
    <submittedName>
        <fullName evidence="1">Serine/threonine-protein phosphatase 5</fullName>
    </submittedName>
</protein>
<dbReference type="PANTHER" id="PTHR22904">
    <property type="entry name" value="TPR REPEAT CONTAINING PROTEIN"/>
    <property type="match status" value="1"/>
</dbReference>